<reference evidence="2 3" key="1">
    <citation type="submission" date="2015-05" db="EMBL/GenBank/DDBJ databases">
        <title>Distinctive expansion of gene families associated with plant cell wall degradation and secondary metabolism in the genomes of grapevine trunk pathogens.</title>
        <authorList>
            <person name="Lawrence D.P."/>
            <person name="Travadon R."/>
            <person name="Rolshausen P.E."/>
            <person name="Baumgartner K."/>
        </authorList>
    </citation>
    <scope>NUCLEOTIDE SEQUENCE [LARGE SCALE GENOMIC DNA]</scope>
    <source>
        <strain evidence="2">UCRPC4</strain>
    </source>
</reference>
<dbReference type="SUPFAM" id="SSF53474">
    <property type="entry name" value="alpha/beta-Hydrolases"/>
    <property type="match status" value="1"/>
</dbReference>
<feature type="domain" description="Alpha/beta hydrolase fold-3" evidence="1">
    <location>
        <begin position="63"/>
        <end position="191"/>
    </location>
</feature>
<dbReference type="Proteomes" id="UP000053317">
    <property type="component" value="Unassembled WGS sequence"/>
</dbReference>
<dbReference type="GO" id="GO:0016787">
    <property type="term" value="F:hydrolase activity"/>
    <property type="evidence" value="ECO:0007669"/>
    <property type="project" value="UniProtKB-KW"/>
</dbReference>
<dbReference type="Pfam" id="PF07859">
    <property type="entry name" value="Abhydrolase_3"/>
    <property type="match status" value="1"/>
</dbReference>
<comment type="caution">
    <text evidence="2">The sequence shown here is derived from an EMBL/GenBank/DDBJ whole genome shotgun (WGS) entry which is preliminary data.</text>
</comment>
<dbReference type="Gene3D" id="3.40.50.1820">
    <property type="entry name" value="alpha/beta hydrolase"/>
    <property type="match status" value="1"/>
</dbReference>
<evidence type="ECO:0000313" key="3">
    <source>
        <dbReference type="Proteomes" id="UP000053317"/>
    </source>
</evidence>
<dbReference type="InterPro" id="IPR013094">
    <property type="entry name" value="AB_hydrolase_3"/>
</dbReference>
<proteinExistence type="predicted"/>
<dbReference type="InterPro" id="IPR029058">
    <property type="entry name" value="AB_hydrolase_fold"/>
</dbReference>
<evidence type="ECO:0000313" key="2">
    <source>
        <dbReference type="EMBL" id="KKY23198.1"/>
    </source>
</evidence>
<dbReference type="InterPro" id="IPR050466">
    <property type="entry name" value="Carboxylest/Gibb_receptor"/>
</dbReference>
<name>A0A0G2GHZ9_PHACM</name>
<dbReference type="PANTHER" id="PTHR23024">
    <property type="entry name" value="ARYLACETAMIDE DEACETYLASE"/>
    <property type="match status" value="1"/>
</dbReference>
<keyword evidence="2" id="KW-0378">Hydrolase</keyword>
<sequence length="301" mass="33304">MATTPDQSSTSPPEYDTQPIREVLSKFTQLTTSYKTVGGHEIAALVFVPENVQAVDNVPVIASFHGGGLVIGSAKFLEWHAAWLFHWALSHSAVIVMPNYRLLPESNGRDILFDVSDLWTWIATSLQAYIEQELPDSKLEINPQKVIAHGNSAGGYLALLSGFMIQSMPSSLNIRGIVACYPMIDLEDPWYTEADHRTSEKFIGMPFVPGSVIEAHAAHVRSNPQPPSPVSDRSKLEDLGLMISLFHSGRLPEFLQGPDPEFPAECYPLRRLQPFSGSRFPPTLILHGLQDSTVQAEDSRR</sequence>
<accession>A0A0G2GHZ9</accession>
<evidence type="ECO:0000259" key="1">
    <source>
        <dbReference type="Pfam" id="PF07859"/>
    </source>
</evidence>
<dbReference type="EMBL" id="LCWF01000070">
    <property type="protein sequence ID" value="KKY23198.1"/>
    <property type="molecule type" value="Genomic_DNA"/>
</dbReference>
<dbReference type="PANTHER" id="PTHR23024:SF339">
    <property type="entry name" value="ALPHA_BETA HYDROLASE FOLD-3 DOMAIN-CONTAINING PROTEIN"/>
    <property type="match status" value="1"/>
</dbReference>
<protein>
    <submittedName>
        <fullName evidence="2">Putative alpha beta hydrolase fold-3 domain protein</fullName>
    </submittedName>
</protein>
<dbReference type="OrthoDB" id="19653at2759"/>
<keyword evidence="3" id="KW-1185">Reference proteome</keyword>
<reference evidence="2 3" key="2">
    <citation type="submission" date="2015-05" db="EMBL/GenBank/DDBJ databases">
        <authorList>
            <person name="Morales-Cruz A."/>
            <person name="Amrine K.C."/>
            <person name="Cantu D."/>
        </authorList>
    </citation>
    <scope>NUCLEOTIDE SEQUENCE [LARGE SCALE GENOMIC DNA]</scope>
    <source>
        <strain evidence="2">UCRPC4</strain>
    </source>
</reference>
<gene>
    <name evidence="2" type="ORF">UCRPC4_g02983</name>
</gene>
<dbReference type="AlphaFoldDB" id="A0A0G2GHZ9"/>
<organism evidence="2 3">
    <name type="scientific">Phaeomoniella chlamydospora</name>
    <name type="common">Phaeoacremonium chlamydosporum</name>
    <dbReference type="NCBI Taxonomy" id="158046"/>
    <lineage>
        <taxon>Eukaryota</taxon>
        <taxon>Fungi</taxon>
        <taxon>Dikarya</taxon>
        <taxon>Ascomycota</taxon>
        <taxon>Pezizomycotina</taxon>
        <taxon>Eurotiomycetes</taxon>
        <taxon>Chaetothyriomycetidae</taxon>
        <taxon>Phaeomoniellales</taxon>
        <taxon>Phaeomoniellaceae</taxon>
        <taxon>Phaeomoniella</taxon>
    </lineage>
</organism>